<protein>
    <submittedName>
        <fullName evidence="1">Uncharacterized protein</fullName>
    </submittedName>
</protein>
<name>A0A1I2NRP0_9FIRM</name>
<evidence type="ECO:0000313" key="1">
    <source>
        <dbReference type="EMBL" id="SFG06584.1"/>
    </source>
</evidence>
<proteinExistence type="predicted"/>
<reference evidence="2" key="1">
    <citation type="submission" date="2016-10" db="EMBL/GenBank/DDBJ databases">
        <authorList>
            <person name="Varghese N."/>
            <person name="Submissions S."/>
        </authorList>
    </citation>
    <scope>NUCLEOTIDE SEQUENCE [LARGE SCALE GENOMIC DNA]</scope>
    <source>
        <strain evidence="2">DSM 17038</strain>
    </source>
</reference>
<sequence>MYATIKIFNSGNRLSKGCIDILTEMYYPLVGITTMNVQAALAGQTVKFQNSSIMSSAKE</sequence>
<dbReference type="AlphaFoldDB" id="A0A1I2NRP0"/>
<organism evidence="1 2">
    <name type="scientific">Desulfotruncus arcticus DSM 17038</name>
    <dbReference type="NCBI Taxonomy" id="1121424"/>
    <lineage>
        <taxon>Bacteria</taxon>
        <taxon>Bacillati</taxon>
        <taxon>Bacillota</taxon>
        <taxon>Clostridia</taxon>
        <taxon>Eubacteriales</taxon>
        <taxon>Desulfallaceae</taxon>
        <taxon>Desulfotruncus</taxon>
    </lineage>
</organism>
<accession>A0A1I2NRP0</accession>
<dbReference type="Proteomes" id="UP000199337">
    <property type="component" value="Unassembled WGS sequence"/>
</dbReference>
<evidence type="ECO:0000313" key="2">
    <source>
        <dbReference type="Proteomes" id="UP000199337"/>
    </source>
</evidence>
<dbReference type="STRING" id="341036.SAMN05660649_00541"/>
<keyword evidence="2" id="KW-1185">Reference proteome</keyword>
<dbReference type="EMBL" id="FOOX01000002">
    <property type="protein sequence ID" value="SFG06584.1"/>
    <property type="molecule type" value="Genomic_DNA"/>
</dbReference>
<gene>
    <name evidence="1" type="ORF">SAMN05660649_00541</name>
</gene>